<proteinExistence type="predicted"/>
<feature type="compositionally biased region" description="Basic and acidic residues" evidence="1">
    <location>
        <begin position="1"/>
        <end position="39"/>
    </location>
</feature>
<feature type="compositionally biased region" description="Basic residues" evidence="1">
    <location>
        <begin position="90"/>
        <end position="111"/>
    </location>
</feature>
<gene>
    <name evidence="2" type="ORF">AVDCRST_MAG16-1817</name>
</gene>
<organism evidence="2">
    <name type="scientific">uncultured Frankineae bacterium</name>
    <dbReference type="NCBI Taxonomy" id="437475"/>
    <lineage>
        <taxon>Bacteria</taxon>
        <taxon>Bacillati</taxon>
        <taxon>Actinomycetota</taxon>
        <taxon>Actinomycetes</taxon>
        <taxon>Frankiales</taxon>
        <taxon>environmental samples</taxon>
    </lineage>
</organism>
<dbReference type="AlphaFoldDB" id="A0A6J4LSX5"/>
<evidence type="ECO:0000313" key="2">
    <source>
        <dbReference type="EMBL" id="CAA9340917.1"/>
    </source>
</evidence>
<feature type="non-terminal residue" evidence="2">
    <location>
        <position position="1"/>
    </location>
</feature>
<protein>
    <submittedName>
        <fullName evidence="2">Uncharacterized protein</fullName>
    </submittedName>
</protein>
<accession>A0A6J4LSX5</accession>
<dbReference type="EMBL" id="CADCUE010000161">
    <property type="protein sequence ID" value="CAA9340917.1"/>
    <property type="molecule type" value="Genomic_DNA"/>
</dbReference>
<evidence type="ECO:0000256" key="1">
    <source>
        <dbReference type="SAM" id="MobiDB-lite"/>
    </source>
</evidence>
<feature type="compositionally biased region" description="Basic and acidic residues" evidence="1">
    <location>
        <begin position="121"/>
        <end position="138"/>
    </location>
</feature>
<feature type="region of interest" description="Disordered" evidence="1">
    <location>
        <begin position="1"/>
        <end position="153"/>
    </location>
</feature>
<sequence length="153" mass="17568">DCPDDDHPHEREGRRPTLLERRQHARRREEPRRARRDGDQGPVRARVAGGRPRQGRAEEGGRPRRQGRGHARRRRVHGPVRPDLPVDRPRLRHQLVRHRPGLGLLHRRHAVPGRGGGPRAARQEAAEQGRPAREDHRHGQGRRRVGQAPDPPL</sequence>
<feature type="compositionally biased region" description="Basic residues" evidence="1">
    <location>
        <begin position="63"/>
        <end position="78"/>
    </location>
</feature>
<name>A0A6J4LSX5_9ACTN</name>
<reference evidence="2" key="1">
    <citation type="submission" date="2020-02" db="EMBL/GenBank/DDBJ databases">
        <authorList>
            <person name="Meier V. D."/>
        </authorList>
    </citation>
    <scope>NUCLEOTIDE SEQUENCE</scope>
    <source>
        <strain evidence="2">AVDCRST_MAG16</strain>
    </source>
</reference>
<feature type="non-terminal residue" evidence="2">
    <location>
        <position position="153"/>
    </location>
</feature>